<dbReference type="InterPro" id="IPR042268">
    <property type="entry name" value="BamC_C"/>
</dbReference>
<evidence type="ECO:0008006" key="5">
    <source>
        <dbReference type="Google" id="ProtNLM"/>
    </source>
</evidence>
<dbReference type="Proteomes" id="UP000195667">
    <property type="component" value="Unassembled WGS sequence"/>
</dbReference>
<keyword evidence="2" id="KW-0732">Signal</keyword>
<sequence length="266" mass="29470">MKANVVLISVAGYILANLTACSSATQFFPDKERDYQHVKEIPMLNWPKELRTPSASRTPTQTPTTPTPAPSSDNTEPAPSVAPPTQATTATPPDSTQPVTDSDPAYDLSPEILAQPRPPSDTDPVPDNTGDSTKPIIVEQVKRDGSSRLRLNVAMLKAWRAVDKALSRNSIEVTERNAEAHRYTVQYDPNEKKAKDGSWMDEINFIFKGFEINEKPYRLTLVESTDYIEVQLVDDKLKLLADTDASLKLLDTLEKTIKADFAEAKK</sequence>
<keyword evidence="4" id="KW-1185">Reference proteome</keyword>
<feature type="region of interest" description="Disordered" evidence="1">
    <location>
        <begin position="46"/>
        <end position="137"/>
    </location>
</feature>
<proteinExistence type="predicted"/>
<feature type="compositionally biased region" description="Low complexity" evidence="1">
    <location>
        <begin position="77"/>
        <end position="98"/>
    </location>
</feature>
<protein>
    <recommendedName>
        <fullName evidence="5">Outer membrane protein assembly factor BamC</fullName>
    </recommendedName>
</protein>
<dbReference type="RefSeq" id="WP_087143099.1">
    <property type="nucleotide sequence ID" value="NZ_FUKI01000094.1"/>
</dbReference>
<reference evidence="4" key="1">
    <citation type="submission" date="2017-02" db="EMBL/GenBank/DDBJ databases">
        <authorList>
            <person name="Daims H."/>
        </authorList>
    </citation>
    <scope>NUCLEOTIDE SEQUENCE [LARGE SCALE GENOMIC DNA]</scope>
</reference>
<accession>A0A1R4H675</accession>
<evidence type="ECO:0000256" key="2">
    <source>
        <dbReference type="SAM" id="SignalP"/>
    </source>
</evidence>
<organism evidence="3 4">
    <name type="scientific">Crenothrix polyspora</name>
    <dbReference type="NCBI Taxonomy" id="360316"/>
    <lineage>
        <taxon>Bacteria</taxon>
        <taxon>Pseudomonadati</taxon>
        <taxon>Pseudomonadota</taxon>
        <taxon>Gammaproteobacteria</taxon>
        <taxon>Methylococcales</taxon>
        <taxon>Crenotrichaceae</taxon>
        <taxon>Crenothrix</taxon>
    </lineage>
</organism>
<feature type="signal peptide" evidence="2">
    <location>
        <begin position="1"/>
        <end position="22"/>
    </location>
</feature>
<feature type="chain" id="PRO_5013340278" description="Outer membrane protein assembly factor BamC" evidence="2">
    <location>
        <begin position="23"/>
        <end position="266"/>
    </location>
</feature>
<dbReference type="AlphaFoldDB" id="A0A1R4H675"/>
<name>A0A1R4H675_9GAMM</name>
<evidence type="ECO:0000256" key="1">
    <source>
        <dbReference type="SAM" id="MobiDB-lite"/>
    </source>
</evidence>
<evidence type="ECO:0000313" key="4">
    <source>
        <dbReference type="Proteomes" id="UP000195667"/>
    </source>
</evidence>
<evidence type="ECO:0000313" key="3">
    <source>
        <dbReference type="EMBL" id="SJM91765.1"/>
    </source>
</evidence>
<gene>
    <name evidence="3" type="ORF">CRENPOLYSF1_200084</name>
</gene>
<dbReference type="Gene3D" id="3.30.310.170">
    <property type="entry name" value="Outer membrane protein assembly factor BamC"/>
    <property type="match status" value="1"/>
</dbReference>
<feature type="compositionally biased region" description="Low complexity" evidence="1">
    <location>
        <begin position="52"/>
        <end position="64"/>
    </location>
</feature>
<dbReference type="OrthoDB" id="5567595at2"/>
<dbReference type="InterPro" id="IPR010653">
    <property type="entry name" value="NlpB/DapX"/>
</dbReference>
<dbReference type="EMBL" id="FUKI01000094">
    <property type="protein sequence ID" value="SJM91765.1"/>
    <property type="molecule type" value="Genomic_DNA"/>
</dbReference>
<dbReference type="Pfam" id="PF06804">
    <property type="entry name" value="Lipoprotein_18"/>
    <property type="match status" value="1"/>
</dbReference>